<evidence type="ECO:0000313" key="10">
    <source>
        <dbReference type="EMBL" id="APU14223.1"/>
    </source>
</evidence>
<proteinExistence type="inferred from homology"/>
<dbReference type="PANTHER" id="PTHR34979">
    <property type="entry name" value="INNER MEMBRANE PROTEIN YGAZ"/>
    <property type="match status" value="1"/>
</dbReference>
<keyword evidence="7 9" id="KW-0472">Membrane</keyword>
<accession>A0AAC9LA86</accession>
<dbReference type="GO" id="GO:0005886">
    <property type="term" value="C:plasma membrane"/>
    <property type="evidence" value="ECO:0007669"/>
    <property type="project" value="UniProtKB-SubCell"/>
</dbReference>
<feature type="transmembrane region" description="Helical" evidence="9">
    <location>
        <begin position="158"/>
        <end position="176"/>
    </location>
</feature>
<feature type="transmembrane region" description="Helical" evidence="9">
    <location>
        <begin position="188"/>
        <end position="221"/>
    </location>
</feature>
<reference evidence="11" key="1">
    <citation type="submission" date="2016-06" db="EMBL/GenBank/DDBJ databases">
        <title>Complete genome sequence of Actinoalloteichus fjordicus DSM 46855 (=ADI127-17), type strain of the new species Actinoalloteichus fjordicus.</title>
        <authorList>
            <person name="Ruckert C."/>
            <person name="Nouioui I."/>
            <person name="Willmese J."/>
            <person name="van Wezel G."/>
            <person name="Klenk H.-P."/>
            <person name="Kalinowski J."/>
            <person name="Zotchev S.B."/>
        </authorList>
    </citation>
    <scope>NUCLEOTIDE SEQUENCE [LARGE SCALE GENOMIC DNA]</scope>
    <source>
        <strain evidence="11">ADI127-7</strain>
    </source>
</reference>
<feature type="transmembrane region" description="Helical" evidence="9">
    <location>
        <begin position="130"/>
        <end position="152"/>
    </location>
</feature>
<feature type="region of interest" description="Disordered" evidence="8">
    <location>
        <begin position="232"/>
        <end position="302"/>
    </location>
</feature>
<sequence>MSSIWRTIDRPLLRDVGALAAAIAVVGASFGAMAVAAGLSMWTALFMSLVVFAGGAQFMVVGVLAAGGGPVAAVVAGLLLNLRHLPFGLALGDTMGRGLLAKLVGSHVLIDESVAFALAQRDPERARAAYWVSGVAAFLAWNPAVVLGALAGEALGDTAVYGVDAAFPAALVALVLPALRVAATRRAALIGALVAVAATPVLPAGMPVLLALIGVVFALPLPRWARQGGNAAAADRLGSPTDGPVPDLSTGAGAAPAPPGPVAHPDGFGEPAAATEHPRTATEHSRTATERRADTEEETPCP</sequence>
<name>A0AAC9LA86_9PSEU</name>
<feature type="transmembrane region" description="Helical" evidence="9">
    <location>
        <begin position="58"/>
        <end position="79"/>
    </location>
</feature>
<dbReference type="InterPro" id="IPR011606">
    <property type="entry name" value="Brnchd-chn_aa_trnsp_permease"/>
</dbReference>
<dbReference type="GO" id="GO:1903785">
    <property type="term" value="P:L-valine transmembrane transport"/>
    <property type="evidence" value="ECO:0007669"/>
    <property type="project" value="TreeGrafter"/>
</dbReference>
<comment type="similarity">
    <text evidence="2">Belongs to the AzlC family.</text>
</comment>
<evidence type="ECO:0000256" key="6">
    <source>
        <dbReference type="ARBA" id="ARBA00022989"/>
    </source>
</evidence>
<keyword evidence="6 9" id="KW-1133">Transmembrane helix</keyword>
<dbReference type="PANTHER" id="PTHR34979:SF1">
    <property type="entry name" value="INNER MEMBRANE PROTEIN YGAZ"/>
    <property type="match status" value="1"/>
</dbReference>
<dbReference type="EMBL" id="CP016076">
    <property type="protein sequence ID" value="APU14223.1"/>
    <property type="molecule type" value="Genomic_DNA"/>
</dbReference>
<evidence type="ECO:0000256" key="7">
    <source>
        <dbReference type="ARBA" id="ARBA00023136"/>
    </source>
</evidence>
<evidence type="ECO:0000256" key="2">
    <source>
        <dbReference type="ARBA" id="ARBA00010735"/>
    </source>
</evidence>
<evidence type="ECO:0000256" key="5">
    <source>
        <dbReference type="ARBA" id="ARBA00022692"/>
    </source>
</evidence>
<dbReference type="Proteomes" id="UP000185511">
    <property type="component" value="Chromosome"/>
</dbReference>
<evidence type="ECO:0000256" key="8">
    <source>
        <dbReference type="SAM" id="MobiDB-lite"/>
    </source>
</evidence>
<dbReference type="RefSeq" id="WP_083683109.1">
    <property type="nucleotide sequence ID" value="NZ_CP016076.1"/>
</dbReference>
<keyword evidence="5 9" id="KW-0812">Transmembrane</keyword>
<keyword evidence="11" id="KW-1185">Reference proteome</keyword>
<feature type="compositionally biased region" description="Basic and acidic residues" evidence="8">
    <location>
        <begin position="276"/>
        <end position="294"/>
    </location>
</feature>
<evidence type="ECO:0000256" key="4">
    <source>
        <dbReference type="ARBA" id="ARBA00022475"/>
    </source>
</evidence>
<keyword evidence="4" id="KW-1003">Cell membrane</keyword>
<organism evidence="10 11">
    <name type="scientific">Actinoalloteichus fjordicus</name>
    <dbReference type="NCBI Taxonomy" id="1612552"/>
    <lineage>
        <taxon>Bacteria</taxon>
        <taxon>Bacillati</taxon>
        <taxon>Actinomycetota</taxon>
        <taxon>Actinomycetes</taxon>
        <taxon>Pseudonocardiales</taxon>
        <taxon>Pseudonocardiaceae</taxon>
        <taxon>Actinoalloteichus</taxon>
    </lineage>
</organism>
<evidence type="ECO:0000256" key="1">
    <source>
        <dbReference type="ARBA" id="ARBA00004651"/>
    </source>
</evidence>
<comment type="subcellular location">
    <subcellularLocation>
        <location evidence="1">Cell membrane</location>
        <topology evidence="1">Multi-pass membrane protein</topology>
    </subcellularLocation>
</comment>
<gene>
    <name evidence="10" type="ORF">UA74_10815</name>
</gene>
<evidence type="ECO:0000256" key="9">
    <source>
        <dbReference type="SAM" id="Phobius"/>
    </source>
</evidence>
<dbReference type="KEGG" id="acad:UA74_10815"/>
<keyword evidence="3" id="KW-0813">Transport</keyword>
<feature type="transmembrane region" description="Helical" evidence="9">
    <location>
        <begin position="20"/>
        <end position="46"/>
    </location>
</feature>
<dbReference type="Pfam" id="PF03591">
    <property type="entry name" value="AzlC"/>
    <property type="match status" value="1"/>
</dbReference>
<evidence type="ECO:0000313" key="11">
    <source>
        <dbReference type="Proteomes" id="UP000185511"/>
    </source>
</evidence>
<protein>
    <submittedName>
        <fullName evidence="10">Branched-chain amino acid permease (Azaleucine resistance)</fullName>
    </submittedName>
</protein>
<evidence type="ECO:0000256" key="3">
    <source>
        <dbReference type="ARBA" id="ARBA00022448"/>
    </source>
</evidence>
<dbReference type="AlphaFoldDB" id="A0AAC9LA86"/>